<dbReference type="OrthoDB" id="7187630at2"/>
<dbReference type="PANTHER" id="PTHR35519:SF2">
    <property type="entry name" value="PH DOMAIN PROTEIN"/>
    <property type="match status" value="1"/>
</dbReference>
<accession>A0A7W9A297</accession>
<keyword evidence="1" id="KW-1133">Transmembrane helix</keyword>
<proteinExistence type="predicted"/>
<organism evidence="2 3">
    <name type="scientific">Brevundimonas halotolerans</name>
    <dbReference type="NCBI Taxonomy" id="69670"/>
    <lineage>
        <taxon>Bacteria</taxon>
        <taxon>Pseudomonadati</taxon>
        <taxon>Pseudomonadota</taxon>
        <taxon>Alphaproteobacteria</taxon>
        <taxon>Caulobacterales</taxon>
        <taxon>Caulobacteraceae</taxon>
        <taxon>Brevundimonas</taxon>
    </lineage>
</organism>
<dbReference type="AlphaFoldDB" id="A0A7W9A297"/>
<comment type="caution">
    <text evidence="2">The sequence shown here is derived from an EMBL/GenBank/DDBJ whole genome shotgun (WGS) entry which is preliminary data.</text>
</comment>
<name>A0A7W9A297_9CAUL</name>
<dbReference type="RefSeq" id="WP_123287268.1">
    <property type="nucleotide sequence ID" value="NZ_JACIJB010000001.1"/>
</dbReference>
<reference evidence="2 3" key="1">
    <citation type="submission" date="2020-08" db="EMBL/GenBank/DDBJ databases">
        <title>Genomic Encyclopedia of Type Strains, Phase IV (KMG-IV): sequencing the most valuable type-strain genomes for metagenomic binning, comparative biology and taxonomic classification.</title>
        <authorList>
            <person name="Goeker M."/>
        </authorList>
    </citation>
    <scope>NUCLEOTIDE SEQUENCE [LARGE SCALE GENOMIC DNA]</scope>
    <source>
        <strain evidence="2 3">DSM 24448</strain>
    </source>
</reference>
<sequence length="152" mass="16589">MVKSVADVENVWLSVERIKKISDRVIGIGPFGLGLDALLTWIPGLGTIYTVGAGGWLIILGLRVKAGPGTLARMLGYLTVDTVTGTVPIAGDAIDALFPGHLLAAKALQKHIESTHWVEMSEREARDQGVFDTHREEMKQDRKLKRVVYLGD</sequence>
<evidence type="ECO:0008006" key="4">
    <source>
        <dbReference type="Google" id="ProtNLM"/>
    </source>
</evidence>
<evidence type="ECO:0000256" key="1">
    <source>
        <dbReference type="SAM" id="Phobius"/>
    </source>
</evidence>
<dbReference type="Proteomes" id="UP000548978">
    <property type="component" value="Unassembled WGS sequence"/>
</dbReference>
<keyword evidence="3" id="KW-1185">Reference proteome</keyword>
<evidence type="ECO:0000313" key="3">
    <source>
        <dbReference type="Proteomes" id="UP000548978"/>
    </source>
</evidence>
<keyword evidence="1" id="KW-0812">Transmembrane</keyword>
<protein>
    <recommendedName>
        <fullName evidence="4">DUF4112 domain-containing protein</fullName>
    </recommendedName>
</protein>
<dbReference type="PANTHER" id="PTHR35519">
    <property type="entry name" value="MEMBRANE PROTEINS"/>
    <property type="match status" value="1"/>
</dbReference>
<gene>
    <name evidence="2" type="ORF">FHS65_000600</name>
</gene>
<keyword evidence="1" id="KW-0472">Membrane</keyword>
<feature type="transmembrane region" description="Helical" evidence="1">
    <location>
        <begin position="41"/>
        <end position="64"/>
    </location>
</feature>
<evidence type="ECO:0000313" key="2">
    <source>
        <dbReference type="EMBL" id="MBB5659882.1"/>
    </source>
</evidence>
<dbReference type="InterPro" id="IPR025187">
    <property type="entry name" value="DUF4112"/>
</dbReference>
<dbReference type="Pfam" id="PF13430">
    <property type="entry name" value="DUF4112"/>
    <property type="match status" value="1"/>
</dbReference>
<dbReference type="EMBL" id="JACIJB010000001">
    <property type="protein sequence ID" value="MBB5659882.1"/>
    <property type="molecule type" value="Genomic_DNA"/>
</dbReference>